<feature type="transmembrane region" description="Helical" evidence="5">
    <location>
        <begin position="496"/>
        <end position="517"/>
    </location>
</feature>
<dbReference type="PANTHER" id="PTHR23501:SF109">
    <property type="entry name" value="MAJOR FACILITATOR SUPERFAMILY (MFS) PROFILE DOMAIN-CONTAINING PROTEIN-RELATED"/>
    <property type="match status" value="1"/>
</dbReference>
<dbReference type="InterPro" id="IPR020846">
    <property type="entry name" value="MFS_dom"/>
</dbReference>
<feature type="transmembrane region" description="Helical" evidence="5">
    <location>
        <begin position="118"/>
        <end position="141"/>
    </location>
</feature>
<feature type="domain" description="Major facilitator superfamily (MFS) profile" evidence="6">
    <location>
        <begin position="31"/>
        <end position="483"/>
    </location>
</feature>
<evidence type="ECO:0000313" key="8">
    <source>
        <dbReference type="Proteomes" id="UP000245699"/>
    </source>
</evidence>
<accession>A0A2T9YCY4</accession>
<proteinExistence type="predicted"/>
<protein>
    <recommendedName>
        <fullName evidence="6">Major facilitator superfamily (MFS) profile domain-containing protein</fullName>
    </recommendedName>
</protein>
<feature type="transmembrane region" description="Helical" evidence="5">
    <location>
        <begin position="289"/>
        <end position="310"/>
    </location>
</feature>
<sequence length="550" mass="60464">MSSESVISESLSTYSTTSQYFEQSRVKHFMMVFSLSLLIFVSTLSSTIVSTAQESIVKVHGVKNLTWVTQSFLLTSTALQPIWGKLSDVFGRMILYKIAIYLYMISSLAAGFSVSMEMLIVCRAFMGLGAGAIQVLSLVILSDIVPIRARGKYLGATVAAGLLGQAVGPLLGGVLTAWFSWRYTQFINIPILLIGSIMVIFLIILPNPAGSIKTKIVRIDFLGIVLVVTASSIVFMAFDILGSSYTFSSITFIVLVVVGIVIMAIFLIFEKYTKKDPIVSMRMVKHHNVWVGFLSAMTTGIVIYVTLFTVPNYFRAVYNSNTIETGLKTWPYAFGVFISTIVTGFAITRYGNFKPYLWIGGMLLIVASSLLTTLTPNEEKVKEIILFGMIGVGIGFRAPSVTIEAQSVVSNDDRASVTALINFSRNVGGVIGVAISKSIVKTNFTKSVYKLMAEHPEWDENFYLASEGIISALWKITDPVVRQKALIKYLLSLEKIIYACIIASSIGFILSLFCSPVKLRHTKAEREEYEKHIASIKSRNSTDTTGAQTV</sequence>
<keyword evidence="8" id="KW-1185">Reference proteome</keyword>
<dbReference type="AlphaFoldDB" id="A0A2T9YCY4"/>
<dbReference type="Gene3D" id="1.20.1720.10">
    <property type="entry name" value="Multidrug resistance protein D"/>
    <property type="match status" value="1"/>
</dbReference>
<dbReference type="Gene3D" id="1.20.1250.20">
    <property type="entry name" value="MFS general substrate transporter like domains"/>
    <property type="match status" value="1"/>
</dbReference>
<keyword evidence="4 5" id="KW-0472">Membrane</keyword>
<feature type="transmembrane region" description="Helical" evidence="5">
    <location>
        <begin position="217"/>
        <end position="238"/>
    </location>
</feature>
<feature type="transmembrane region" description="Helical" evidence="5">
    <location>
        <begin position="250"/>
        <end position="269"/>
    </location>
</feature>
<gene>
    <name evidence="7" type="ORF">BB559_004752</name>
</gene>
<reference evidence="7 8" key="1">
    <citation type="journal article" date="2018" name="MBio">
        <title>Comparative Genomics Reveals the Core Gene Toolbox for the Fungus-Insect Symbiosis.</title>
        <authorList>
            <person name="Wang Y."/>
            <person name="Stata M."/>
            <person name="Wang W."/>
            <person name="Stajich J.E."/>
            <person name="White M.M."/>
            <person name="Moncalvo J.M."/>
        </authorList>
    </citation>
    <scope>NUCLEOTIDE SEQUENCE [LARGE SCALE GENOMIC DNA]</scope>
    <source>
        <strain evidence="7 8">AUS-77-4</strain>
    </source>
</reference>
<comment type="subcellular location">
    <subcellularLocation>
        <location evidence="1">Membrane</location>
        <topology evidence="1">Multi-pass membrane protein</topology>
    </subcellularLocation>
</comment>
<evidence type="ECO:0000313" key="7">
    <source>
        <dbReference type="EMBL" id="PVU90154.1"/>
    </source>
</evidence>
<dbReference type="Pfam" id="PF07690">
    <property type="entry name" value="MFS_1"/>
    <property type="match status" value="1"/>
</dbReference>
<feature type="transmembrane region" description="Helical" evidence="5">
    <location>
        <begin position="29"/>
        <end position="52"/>
    </location>
</feature>
<evidence type="ECO:0000256" key="3">
    <source>
        <dbReference type="ARBA" id="ARBA00022989"/>
    </source>
</evidence>
<name>A0A2T9YCY4_9FUNG</name>
<dbReference type="PROSITE" id="PS50850">
    <property type="entry name" value="MFS"/>
    <property type="match status" value="1"/>
</dbReference>
<evidence type="ECO:0000256" key="5">
    <source>
        <dbReference type="SAM" id="Phobius"/>
    </source>
</evidence>
<dbReference type="InterPro" id="IPR011701">
    <property type="entry name" value="MFS"/>
</dbReference>
<dbReference type="EMBL" id="MBFT01000495">
    <property type="protein sequence ID" value="PVU90154.1"/>
    <property type="molecule type" value="Genomic_DNA"/>
</dbReference>
<keyword evidence="3 5" id="KW-1133">Transmembrane helix</keyword>
<feature type="transmembrane region" description="Helical" evidence="5">
    <location>
        <begin position="355"/>
        <end position="374"/>
    </location>
</feature>
<dbReference type="STRING" id="61424.A0A2T9YCY4"/>
<evidence type="ECO:0000259" key="6">
    <source>
        <dbReference type="PROSITE" id="PS50850"/>
    </source>
</evidence>
<feature type="transmembrane region" description="Helical" evidence="5">
    <location>
        <begin position="94"/>
        <end position="112"/>
    </location>
</feature>
<dbReference type="Proteomes" id="UP000245699">
    <property type="component" value="Unassembled WGS sequence"/>
</dbReference>
<feature type="transmembrane region" description="Helical" evidence="5">
    <location>
        <begin position="185"/>
        <end position="205"/>
    </location>
</feature>
<feature type="transmembrane region" description="Helical" evidence="5">
    <location>
        <begin position="330"/>
        <end position="348"/>
    </location>
</feature>
<dbReference type="GO" id="GO:0022857">
    <property type="term" value="F:transmembrane transporter activity"/>
    <property type="evidence" value="ECO:0007669"/>
    <property type="project" value="InterPro"/>
</dbReference>
<evidence type="ECO:0000256" key="1">
    <source>
        <dbReference type="ARBA" id="ARBA00004141"/>
    </source>
</evidence>
<evidence type="ECO:0000256" key="4">
    <source>
        <dbReference type="ARBA" id="ARBA00023136"/>
    </source>
</evidence>
<dbReference type="GO" id="GO:0005886">
    <property type="term" value="C:plasma membrane"/>
    <property type="evidence" value="ECO:0007669"/>
    <property type="project" value="TreeGrafter"/>
</dbReference>
<dbReference type="SUPFAM" id="SSF103473">
    <property type="entry name" value="MFS general substrate transporter"/>
    <property type="match status" value="1"/>
</dbReference>
<dbReference type="InterPro" id="IPR036259">
    <property type="entry name" value="MFS_trans_sf"/>
</dbReference>
<keyword evidence="2 5" id="KW-0812">Transmembrane</keyword>
<feature type="transmembrane region" description="Helical" evidence="5">
    <location>
        <begin position="153"/>
        <end position="179"/>
    </location>
</feature>
<evidence type="ECO:0000256" key="2">
    <source>
        <dbReference type="ARBA" id="ARBA00022692"/>
    </source>
</evidence>
<dbReference type="OrthoDB" id="3437016at2759"/>
<organism evidence="7 8">
    <name type="scientific">Furculomyces boomerangus</name>
    <dbReference type="NCBI Taxonomy" id="61424"/>
    <lineage>
        <taxon>Eukaryota</taxon>
        <taxon>Fungi</taxon>
        <taxon>Fungi incertae sedis</taxon>
        <taxon>Zoopagomycota</taxon>
        <taxon>Kickxellomycotina</taxon>
        <taxon>Harpellomycetes</taxon>
        <taxon>Harpellales</taxon>
        <taxon>Harpellaceae</taxon>
        <taxon>Furculomyces</taxon>
    </lineage>
</organism>
<comment type="caution">
    <text evidence="7">The sequence shown here is derived from an EMBL/GenBank/DDBJ whole genome shotgun (WGS) entry which is preliminary data.</text>
</comment>
<dbReference type="PANTHER" id="PTHR23501">
    <property type="entry name" value="MAJOR FACILITATOR SUPERFAMILY"/>
    <property type="match status" value="1"/>
</dbReference>